<sequence>MDRSAGLTCRGTAATTLRPSPRPSHGAPPRPVAGPPRPAEGSERGLAHNLLIAPSEVDCGFPVATPVGLCVSARGYGVGVTDLEDMARARVSSGRRVERLVCHPRLPLVAGLGGERPAVHVWSCQAGQLRELGCVGAESDGYGDAVGWERIERTPALAWHPDEPRLLVAGGEYGVVQWTPAGLSAADAVPPAADYRGLACGRAGCHGDRRARPRERRRRAHPRVRAVRPRGDPRCA</sequence>
<feature type="region of interest" description="Disordered" evidence="1">
    <location>
        <begin position="1"/>
        <end position="43"/>
    </location>
</feature>
<protein>
    <submittedName>
        <fullName evidence="2">Uncharacterized protein</fullName>
    </submittedName>
</protein>
<name>A0A9W4E277_9ACTN</name>
<feature type="region of interest" description="Disordered" evidence="1">
    <location>
        <begin position="206"/>
        <end position="236"/>
    </location>
</feature>
<feature type="compositionally biased region" description="Pro residues" evidence="1">
    <location>
        <begin position="20"/>
        <end position="38"/>
    </location>
</feature>
<comment type="caution">
    <text evidence="2">The sequence shown here is derived from an EMBL/GenBank/DDBJ whole genome shotgun (WGS) entry which is preliminary data.</text>
</comment>
<dbReference type="Proteomes" id="UP001152519">
    <property type="component" value="Unassembled WGS sequence"/>
</dbReference>
<gene>
    <name evidence="2" type="ORF">SCOCK_140093</name>
</gene>
<dbReference type="AlphaFoldDB" id="A0A9W4E277"/>
<keyword evidence="3" id="KW-1185">Reference proteome</keyword>
<feature type="compositionally biased region" description="Basic residues" evidence="1">
    <location>
        <begin position="211"/>
        <end position="228"/>
    </location>
</feature>
<dbReference type="EMBL" id="CAJSLV010000042">
    <property type="protein sequence ID" value="CAG6391895.1"/>
    <property type="molecule type" value="Genomic_DNA"/>
</dbReference>
<accession>A0A9W4E277</accession>
<reference evidence="2" key="1">
    <citation type="submission" date="2021-05" db="EMBL/GenBank/DDBJ databases">
        <authorList>
            <person name="Arsene-Ploetze F."/>
        </authorList>
    </citation>
    <scope>NUCLEOTIDE SEQUENCE</scope>
    <source>
        <strain evidence="2">DSM 42138</strain>
    </source>
</reference>
<evidence type="ECO:0000313" key="2">
    <source>
        <dbReference type="EMBL" id="CAG6391895.1"/>
    </source>
</evidence>
<evidence type="ECO:0000256" key="1">
    <source>
        <dbReference type="SAM" id="MobiDB-lite"/>
    </source>
</evidence>
<evidence type="ECO:0000313" key="3">
    <source>
        <dbReference type="Proteomes" id="UP001152519"/>
    </source>
</evidence>
<organism evidence="2 3">
    <name type="scientific">Actinacidiphila cocklensis</name>
    <dbReference type="NCBI Taxonomy" id="887465"/>
    <lineage>
        <taxon>Bacteria</taxon>
        <taxon>Bacillati</taxon>
        <taxon>Actinomycetota</taxon>
        <taxon>Actinomycetes</taxon>
        <taxon>Kitasatosporales</taxon>
        <taxon>Streptomycetaceae</taxon>
        <taxon>Actinacidiphila</taxon>
    </lineage>
</organism>
<proteinExistence type="predicted"/>